<dbReference type="InterPro" id="IPR032508">
    <property type="entry name" value="FecR_C"/>
</dbReference>
<evidence type="ECO:0000313" key="4">
    <source>
        <dbReference type="EMBL" id="KAA9346456.1"/>
    </source>
</evidence>
<keyword evidence="1" id="KW-0472">Membrane</keyword>
<dbReference type="PANTHER" id="PTHR30273:SF2">
    <property type="entry name" value="PROTEIN FECR"/>
    <property type="match status" value="1"/>
</dbReference>
<keyword evidence="5" id="KW-1185">Reference proteome</keyword>
<dbReference type="Gene3D" id="3.55.50.30">
    <property type="match status" value="1"/>
</dbReference>
<reference evidence="4 5" key="1">
    <citation type="submission" date="2019-09" db="EMBL/GenBank/DDBJ databases">
        <title>Genome Sequence of Larkinella sp MA1.</title>
        <authorList>
            <person name="Srinivasan S."/>
        </authorList>
    </citation>
    <scope>NUCLEOTIDE SEQUENCE [LARGE SCALE GENOMIC DNA]</scope>
    <source>
        <strain evidence="4 5">MA1</strain>
    </source>
</reference>
<dbReference type="GO" id="GO:0016989">
    <property type="term" value="F:sigma factor antagonist activity"/>
    <property type="evidence" value="ECO:0007669"/>
    <property type="project" value="TreeGrafter"/>
</dbReference>
<name>A0A5N1JBQ5_9BACT</name>
<keyword evidence="1" id="KW-0812">Transmembrane</keyword>
<evidence type="ECO:0000313" key="5">
    <source>
        <dbReference type="Proteomes" id="UP000326344"/>
    </source>
</evidence>
<dbReference type="Pfam" id="PF16344">
    <property type="entry name" value="FecR_C"/>
    <property type="match status" value="1"/>
</dbReference>
<organism evidence="4 5">
    <name type="scientific">Larkinella humicola</name>
    <dbReference type="NCBI Taxonomy" id="2607654"/>
    <lineage>
        <taxon>Bacteria</taxon>
        <taxon>Pseudomonadati</taxon>
        <taxon>Bacteroidota</taxon>
        <taxon>Cytophagia</taxon>
        <taxon>Cytophagales</taxon>
        <taxon>Spirosomataceae</taxon>
        <taxon>Larkinella</taxon>
    </lineage>
</organism>
<dbReference type="InterPro" id="IPR006860">
    <property type="entry name" value="FecR"/>
</dbReference>
<dbReference type="PIRSF" id="PIRSF018266">
    <property type="entry name" value="FecR"/>
    <property type="match status" value="1"/>
</dbReference>
<gene>
    <name evidence="4" type="ORF">F0P93_28150</name>
</gene>
<dbReference type="EMBL" id="VTWS01000010">
    <property type="protein sequence ID" value="KAA9346456.1"/>
    <property type="molecule type" value="Genomic_DNA"/>
</dbReference>
<keyword evidence="1" id="KW-1133">Transmembrane helix</keyword>
<dbReference type="PANTHER" id="PTHR30273">
    <property type="entry name" value="PERIPLASMIC SIGNAL SENSOR AND SIGMA FACTOR ACTIVATOR FECR-RELATED"/>
    <property type="match status" value="1"/>
</dbReference>
<dbReference type="InterPro" id="IPR012373">
    <property type="entry name" value="Ferrdict_sens_TM"/>
</dbReference>
<dbReference type="Proteomes" id="UP000326344">
    <property type="component" value="Unassembled WGS sequence"/>
</dbReference>
<comment type="caution">
    <text evidence="4">The sequence shown here is derived from an EMBL/GenBank/DDBJ whole genome shotgun (WGS) entry which is preliminary data.</text>
</comment>
<protein>
    <submittedName>
        <fullName evidence="4">DUF4974 domain-containing protein</fullName>
    </submittedName>
</protein>
<evidence type="ECO:0000256" key="1">
    <source>
        <dbReference type="SAM" id="Phobius"/>
    </source>
</evidence>
<evidence type="ECO:0000259" key="2">
    <source>
        <dbReference type="Pfam" id="PF04773"/>
    </source>
</evidence>
<proteinExistence type="predicted"/>
<dbReference type="Pfam" id="PF04773">
    <property type="entry name" value="FecR"/>
    <property type="match status" value="1"/>
</dbReference>
<accession>A0A5N1JBQ5</accession>
<dbReference type="Gene3D" id="2.60.120.1440">
    <property type="match status" value="1"/>
</dbReference>
<sequence>MSQTMNPMITKELVFAHFAGKTTPLQKRQIEQWLHDETNQESFYRWLVDWERQAPPYAPELDQALERYVQHMQTHPSVATVSSVETLRETGRSFRFPIRWLAAAAVLIGLVFAGWLGRNRMYYQTYRTDFGQTRSLTLSDGSKVTLNANSELQVPRFGFGAETREVVLFGEAFFSVTHQAGHQKFLVKTQGDFNVTVLGTEFTVYSRTRGGKVMLRRGKVELSYTENRQRRQVMLKPGDLATFSRQNQLQLRSQVEPEKYTAFTEKRFVFEDMSLREFGDMLTENYGLQVEISSDQLARRTLVGSFRADNVDDLLNTVSEVFGIRVVRHGDTVRFVEDH</sequence>
<feature type="domain" description="FecR protein" evidence="2">
    <location>
        <begin position="125"/>
        <end position="221"/>
    </location>
</feature>
<evidence type="ECO:0000259" key="3">
    <source>
        <dbReference type="Pfam" id="PF16344"/>
    </source>
</evidence>
<dbReference type="AlphaFoldDB" id="A0A5N1JBQ5"/>
<feature type="transmembrane region" description="Helical" evidence="1">
    <location>
        <begin position="98"/>
        <end position="117"/>
    </location>
</feature>
<dbReference type="RefSeq" id="WP_150881143.1">
    <property type="nucleotide sequence ID" value="NZ_VTWS01000010.1"/>
</dbReference>
<feature type="domain" description="Protein FecR C-terminal" evidence="3">
    <location>
        <begin position="267"/>
        <end position="333"/>
    </location>
</feature>